<keyword evidence="2" id="KW-1133">Transmembrane helix</keyword>
<feature type="region of interest" description="Disordered" evidence="1">
    <location>
        <begin position="234"/>
        <end position="280"/>
    </location>
</feature>
<keyword evidence="2" id="KW-0472">Membrane</keyword>
<accession>A0ABP1CPW6</accession>
<keyword evidence="2" id="KW-0812">Transmembrane</keyword>
<evidence type="ECO:0000256" key="2">
    <source>
        <dbReference type="SAM" id="Phobius"/>
    </source>
</evidence>
<feature type="transmembrane region" description="Helical" evidence="2">
    <location>
        <begin position="21"/>
        <end position="38"/>
    </location>
</feature>
<reference evidence="4" key="1">
    <citation type="submission" date="2024-04" db="EMBL/GenBank/DDBJ databases">
        <authorList>
            <person name="Shaw F."/>
            <person name="Minotto A."/>
        </authorList>
    </citation>
    <scope>NUCLEOTIDE SEQUENCE [LARGE SCALE GENOMIC DNA]</scope>
</reference>
<feature type="transmembrane region" description="Helical" evidence="2">
    <location>
        <begin position="87"/>
        <end position="110"/>
    </location>
</feature>
<dbReference type="EMBL" id="OZ037944">
    <property type="protein sequence ID" value="CAL1696728.1"/>
    <property type="molecule type" value="Genomic_DNA"/>
</dbReference>
<sequence length="280" mass="31116">MPCNMDCCCVSVGVLCMDGTGFRIICNFLMLSVIYPIVWQFKVLHASPQSPGATTASIVLYMFCLVAFYAVQLFCKEGKRLNFDIKVVAYSILSAITCVAGFLGVFSLLLHGDAPLMSPAVVDGTGNPVELNYDQDERGYVAIVSVGLTMVAVAVYMIFICDNALATEEMAPKTKHFVMNSGLTLKPKKREGRRARDQEEVHQWPNWSENLVARNPTSRVNVADYERPSYEHRDMYIPQSHKASSVTRPSPAYKPDMARGPSPGLPPYRNKEDFEEIALV</sequence>
<evidence type="ECO:0000313" key="3">
    <source>
        <dbReference type="EMBL" id="CAL1696728.1"/>
    </source>
</evidence>
<name>A0ABP1CPW6_9APHY</name>
<keyword evidence="4" id="KW-1185">Reference proteome</keyword>
<gene>
    <name evidence="3" type="ORF">GFSPODELE1_LOCUS1313</name>
</gene>
<dbReference type="Proteomes" id="UP001497453">
    <property type="component" value="Chromosome 1"/>
</dbReference>
<evidence type="ECO:0000256" key="1">
    <source>
        <dbReference type="SAM" id="MobiDB-lite"/>
    </source>
</evidence>
<evidence type="ECO:0000313" key="4">
    <source>
        <dbReference type="Proteomes" id="UP001497453"/>
    </source>
</evidence>
<proteinExistence type="predicted"/>
<organism evidence="3 4">
    <name type="scientific">Somion occarium</name>
    <dbReference type="NCBI Taxonomy" id="3059160"/>
    <lineage>
        <taxon>Eukaryota</taxon>
        <taxon>Fungi</taxon>
        <taxon>Dikarya</taxon>
        <taxon>Basidiomycota</taxon>
        <taxon>Agaricomycotina</taxon>
        <taxon>Agaricomycetes</taxon>
        <taxon>Polyporales</taxon>
        <taxon>Cerrenaceae</taxon>
        <taxon>Somion</taxon>
    </lineage>
</organism>
<protein>
    <submittedName>
        <fullName evidence="3">Uncharacterized protein</fullName>
    </submittedName>
</protein>
<feature type="transmembrane region" description="Helical" evidence="2">
    <location>
        <begin position="58"/>
        <end position="75"/>
    </location>
</feature>
<feature type="transmembrane region" description="Helical" evidence="2">
    <location>
        <begin position="140"/>
        <end position="165"/>
    </location>
</feature>